<accession>A0ABR9Z8P0</accession>
<sequence length="432" mass="49398">MVGIQRNKVSCQIKETSLINCKLHFFYNILSNIIYIGMYRMKRNALLTSILICFTTSSYSGVYISYDSLQPSYEQDLAKAQIETLRDLSNTNRRMAQSSEFVVSELIGFQREQQQITDAKVDNMMSQTIMLEKQRNLQLDEKKDLIKQSHAIESQRIDMLRESHQRENDLIALQIEQTQYAYNQQDLRQKSFLEEQAKIQKETLSLQRKTQESSDKVLATQLALNAPSNLIVASKDAENLKQVTTTSDANNLQNLSKANQASPVVNLNEFVRSILPSNWTYIAPSGLDNETINVVQGKDWQSILNHIAINNKHLEIFINPYTKEVIITNTMQYANAPKSASDPFRTWHVSTSRTLKGNLEEFAKQAKWVLIWDTQEVDYPTVAPAVIQGDFSSENGIVNSLIKSTARKEFPLFADWNTKNNVVRIIRMGAKK</sequence>
<proteinExistence type="predicted"/>
<dbReference type="Pfam" id="PF10671">
    <property type="entry name" value="TcpQ"/>
    <property type="match status" value="1"/>
</dbReference>
<dbReference type="Proteomes" id="UP000726136">
    <property type="component" value="Unassembled WGS sequence"/>
</dbReference>
<feature type="transmembrane region" description="Helical" evidence="1">
    <location>
        <begin position="45"/>
        <end position="66"/>
    </location>
</feature>
<evidence type="ECO:0000259" key="2">
    <source>
        <dbReference type="Pfam" id="PF10671"/>
    </source>
</evidence>
<feature type="domain" description="Toxin co-regulated pilus biosynthesis protein Q C-terminal" evidence="2">
    <location>
        <begin position="345"/>
        <end position="426"/>
    </location>
</feature>
<reference evidence="3 4" key="1">
    <citation type="journal article" date="2021" name="PeerJ">
        <title>Analysis of 44 Vibrio anguillarum genomes reveals high genetic diversity.</title>
        <authorList>
            <person name="Hansen M.J."/>
            <person name="Dalsgaard I."/>
        </authorList>
    </citation>
    <scope>NUCLEOTIDE SEQUENCE [LARGE SCALE GENOMIC DNA]</scope>
    <source>
        <strain evidence="3 4">040915-1/1B</strain>
    </source>
</reference>
<organism evidence="3 4">
    <name type="scientific">Vibrio anguillarum</name>
    <name type="common">Listonella anguillarum</name>
    <dbReference type="NCBI Taxonomy" id="55601"/>
    <lineage>
        <taxon>Bacteria</taxon>
        <taxon>Pseudomonadati</taxon>
        <taxon>Pseudomonadota</taxon>
        <taxon>Gammaproteobacteria</taxon>
        <taxon>Vibrionales</taxon>
        <taxon>Vibrionaceae</taxon>
        <taxon>Vibrio</taxon>
    </lineage>
</organism>
<evidence type="ECO:0000313" key="4">
    <source>
        <dbReference type="Proteomes" id="UP000726136"/>
    </source>
</evidence>
<comment type="caution">
    <text evidence="3">The sequence shown here is derived from an EMBL/GenBank/DDBJ whole genome shotgun (WGS) entry which is preliminary data.</text>
</comment>
<keyword evidence="1" id="KW-1133">Transmembrane helix</keyword>
<keyword evidence="1" id="KW-0812">Transmembrane</keyword>
<keyword evidence="1" id="KW-0472">Membrane</keyword>
<name>A0ABR9Z8P0_VIBAN</name>
<evidence type="ECO:0000256" key="1">
    <source>
        <dbReference type="SAM" id="Phobius"/>
    </source>
</evidence>
<dbReference type="EMBL" id="RDPI01000019">
    <property type="protein sequence ID" value="MBF4374362.1"/>
    <property type="molecule type" value="Genomic_DNA"/>
</dbReference>
<keyword evidence="4" id="KW-1185">Reference proteome</keyword>
<protein>
    <recommendedName>
        <fullName evidence="2">Toxin co-regulated pilus biosynthesis protein Q C-terminal domain-containing protein</fullName>
    </recommendedName>
</protein>
<evidence type="ECO:0000313" key="3">
    <source>
        <dbReference type="EMBL" id="MBF4374362.1"/>
    </source>
</evidence>
<gene>
    <name evidence="3" type="ORF">EAY46_14935</name>
</gene>
<dbReference type="InterPro" id="IPR018927">
    <property type="entry name" value="Pilus_synth_Q_C"/>
</dbReference>